<sequence length="127" mass="14070">MKQQMALGDFIFGLSRSFAYDSLVRTTDGGWKPLNILVSKPRTNQGGQALETLKITGKAMYGVAMARLDELRALQARRVPLPLIDGVGRNWGRWVIKSVTETQSSVIDDGTAMLIDWVLDLEEFANA</sequence>
<dbReference type="Proteomes" id="UP000486534">
    <property type="component" value="Unassembled WGS sequence"/>
</dbReference>
<dbReference type="RefSeq" id="WP_152896793.1">
    <property type="nucleotide sequence ID" value="NZ_CP191492.1"/>
</dbReference>
<dbReference type="AlphaFoldDB" id="A0A7X1PJ93"/>
<evidence type="ECO:0000313" key="2">
    <source>
        <dbReference type="Proteomes" id="UP000486534"/>
    </source>
</evidence>
<evidence type="ECO:0008006" key="3">
    <source>
        <dbReference type="Google" id="ProtNLM"/>
    </source>
</evidence>
<proteinExistence type="predicted"/>
<evidence type="ECO:0000313" key="1">
    <source>
        <dbReference type="EMBL" id="MQA52628.1"/>
    </source>
</evidence>
<organism evidence="1 2">
    <name type="scientific">Pseudomonas piscis</name>
    <dbReference type="NCBI Taxonomy" id="2614538"/>
    <lineage>
        <taxon>Bacteria</taxon>
        <taxon>Pseudomonadati</taxon>
        <taxon>Pseudomonadota</taxon>
        <taxon>Gammaproteobacteria</taxon>
        <taxon>Pseudomonadales</taxon>
        <taxon>Pseudomonadaceae</taxon>
        <taxon>Pseudomonas</taxon>
    </lineage>
</organism>
<reference evidence="1 2" key="1">
    <citation type="submission" date="2019-10" db="EMBL/GenBank/DDBJ databases">
        <title>Pseudomonas dajingensis sp. nov., isolated from the profound head ulcers of farmed Murray cod (Maccullochella peelii peelii).</title>
        <authorList>
            <person name="Liu Y."/>
        </authorList>
    </citation>
    <scope>NUCLEOTIDE SEQUENCE [LARGE SCALE GENOMIC DNA]</scope>
    <source>
        <strain evidence="1 2">MC042</strain>
    </source>
</reference>
<dbReference type="InterPro" id="IPR009734">
    <property type="entry name" value="Myoviridae_GpU"/>
</dbReference>
<gene>
    <name evidence="1" type="ORF">GDH07_04715</name>
</gene>
<name>A0A7X1PJ93_9PSED</name>
<dbReference type="EMBL" id="WHUV01000001">
    <property type="protein sequence ID" value="MQA52628.1"/>
    <property type="molecule type" value="Genomic_DNA"/>
</dbReference>
<dbReference type="Pfam" id="PF06995">
    <property type="entry name" value="Phage_P2_GpU"/>
    <property type="match status" value="1"/>
</dbReference>
<protein>
    <recommendedName>
        <fullName evidence="3">Phage tail protein</fullName>
    </recommendedName>
</protein>
<comment type="caution">
    <text evidence="1">The sequence shown here is derived from an EMBL/GenBank/DDBJ whole genome shotgun (WGS) entry which is preliminary data.</text>
</comment>
<accession>A0A7X1PJ93</accession>